<dbReference type="InterPro" id="IPR025164">
    <property type="entry name" value="Toastrack_DUF4097"/>
</dbReference>
<evidence type="ECO:0000256" key="2">
    <source>
        <dbReference type="SAM" id="Phobius"/>
    </source>
</evidence>
<keyword evidence="2" id="KW-0812">Transmembrane</keyword>
<dbReference type="Pfam" id="PF13349">
    <property type="entry name" value="DUF4097"/>
    <property type="match status" value="1"/>
</dbReference>
<keyword evidence="5" id="KW-1185">Reference proteome</keyword>
<evidence type="ECO:0000313" key="5">
    <source>
        <dbReference type="Proteomes" id="UP000295146"/>
    </source>
</evidence>
<gene>
    <name evidence="4" type="ORF">EV653_3892</name>
</gene>
<reference evidence="4 5" key="1">
    <citation type="submission" date="2019-03" db="EMBL/GenBank/DDBJ databases">
        <title>Genomic Encyclopedia of Type Strains, Phase III (KMG-III): the genomes of soil and plant-associated and newly described type strains.</title>
        <authorList>
            <person name="Whitman W."/>
        </authorList>
    </citation>
    <scope>NUCLEOTIDE SEQUENCE [LARGE SCALE GENOMIC DNA]</scope>
    <source>
        <strain evidence="4 5">VKM Ac-2573</strain>
    </source>
</reference>
<dbReference type="RefSeq" id="WP_134105126.1">
    <property type="nucleotide sequence ID" value="NZ_SODP01000002.1"/>
</dbReference>
<accession>A0A4R8C273</accession>
<dbReference type="EMBL" id="SODP01000002">
    <property type="protein sequence ID" value="TDW69862.1"/>
    <property type="molecule type" value="Genomic_DNA"/>
</dbReference>
<evidence type="ECO:0000256" key="1">
    <source>
        <dbReference type="SAM" id="MobiDB-lite"/>
    </source>
</evidence>
<dbReference type="AlphaFoldDB" id="A0A4R8C273"/>
<feature type="region of interest" description="Disordered" evidence="1">
    <location>
        <begin position="151"/>
        <end position="175"/>
    </location>
</feature>
<feature type="transmembrane region" description="Helical" evidence="2">
    <location>
        <begin position="18"/>
        <end position="35"/>
    </location>
</feature>
<name>A0A4R8C273_9ACTN</name>
<comment type="caution">
    <text evidence="4">The sequence shown here is derived from an EMBL/GenBank/DDBJ whole genome shotgun (WGS) entry which is preliminary data.</text>
</comment>
<evidence type="ECO:0000313" key="4">
    <source>
        <dbReference type="EMBL" id="TDW69862.1"/>
    </source>
</evidence>
<feature type="domain" description="DUF4097" evidence="3">
    <location>
        <begin position="98"/>
        <end position="262"/>
    </location>
</feature>
<keyword evidence="2" id="KW-1133">Transmembrane helix</keyword>
<evidence type="ECO:0000259" key="3">
    <source>
        <dbReference type="Pfam" id="PF13349"/>
    </source>
</evidence>
<protein>
    <submittedName>
        <fullName evidence="4">Adhesin</fullName>
    </submittedName>
</protein>
<sequence>MSDVQGRPPSSMSTNRRYGIAISVALILGGAYWALTGLTEGTKSSQESYPVQGDSLLVKGGAAEVEVRPGDGTEVKIDRQFERNVFGSDPKEKYHADEGKLELNSGGCGFLSFGCKTSYVLTVPRDLKLTVESSSGNVTVTGFSGGAEVKTSSGDIDVHDVGGPLQLESSSGDVEADGLTATSVTTHSSSGSASLDFSVAPQSVEAKSSSGDVSIRIPSGDEAYKVDTKTSSGDESANVKIDPNATRTIQAKTSSGDVTIEYNH</sequence>
<keyword evidence="2" id="KW-0472">Membrane</keyword>
<dbReference type="OrthoDB" id="3817420at2"/>
<proteinExistence type="predicted"/>
<dbReference type="Proteomes" id="UP000295146">
    <property type="component" value="Unassembled WGS sequence"/>
</dbReference>
<dbReference type="Gene3D" id="2.160.20.120">
    <property type="match status" value="1"/>
</dbReference>
<organism evidence="4 5">
    <name type="scientific">Kribbella pratensis</name>
    <dbReference type="NCBI Taxonomy" id="2512112"/>
    <lineage>
        <taxon>Bacteria</taxon>
        <taxon>Bacillati</taxon>
        <taxon>Actinomycetota</taxon>
        <taxon>Actinomycetes</taxon>
        <taxon>Propionibacteriales</taxon>
        <taxon>Kribbellaceae</taxon>
        <taxon>Kribbella</taxon>
    </lineage>
</organism>